<accession>A0A4P9YQ95</accession>
<reference evidence="4" key="1">
    <citation type="journal article" date="2018" name="Nat. Microbiol.">
        <title>Leveraging single-cell genomics to expand the fungal tree of life.</title>
        <authorList>
            <person name="Ahrendt S.R."/>
            <person name="Quandt C.A."/>
            <person name="Ciobanu D."/>
            <person name="Clum A."/>
            <person name="Salamov A."/>
            <person name="Andreopoulos B."/>
            <person name="Cheng J.F."/>
            <person name="Woyke T."/>
            <person name="Pelin A."/>
            <person name="Henrissat B."/>
            <person name="Reynolds N.K."/>
            <person name="Benny G.L."/>
            <person name="Smith M.E."/>
            <person name="James T.Y."/>
            <person name="Grigoriev I.V."/>
        </authorList>
    </citation>
    <scope>NUCLEOTIDE SEQUENCE [LARGE SCALE GENOMIC DNA]</scope>
    <source>
        <strain evidence="4">CSF55</strain>
    </source>
</reference>
<proteinExistence type="predicted"/>
<feature type="signal peptide" evidence="1">
    <location>
        <begin position="1"/>
        <end position="18"/>
    </location>
</feature>
<protein>
    <recommendedName>
        <fullName evidence="2">F-box domain-containing protein</fullName>
    </recommendedName>
</protein>
<feature type="domain" description="F-box" evidence="2">
    <location>
        <begin position="30"/>
        <end position="82"/>
    </location>
</feature>
<evidence type="ECO:0000259" key="2">
    <source>
        <dbReference type="PROSITE" id="PS50181"/>
    </source>
</evidence>
<dbReference type="InterPro" id="IPR001810">
    <property type="entry name" value="F-box_dom"/>
</dbReference>
<gene>
    <name evidence="3" type="ORF">ROZALSC1DRAFT_26661</name>
</gene>
<evidence type="ECO:0000313" key="4">
    <source>
        <dbReference type="Proteomes" id="UP000281549"/>
    </source>
</evidence>
<sequence>MIFFHLFFLGSLYCQTSTEEDTLTSSSSNPKELDNMPDSVLQRLYEYLSLQDGLSLRSTANIFRKTFDITKTSLAPKVLQRAFDENSDIAINDMINSLKSRKEIYKSENYDLIARIYYFSLHDDNLKAKILNELKERNIVLKMINGLWPLSPEIARVLYNENCSKDPEEALNDIIEMDCENLLKYFFPEAHKNSLKAKSMMEVALKYDSVKVFKYLFIRRGMNPVESWEIPFMLYPGSDEFVENIILKYSILLGSEKISKFLYQIVFKAKLEGRIVNLFQDSLNNAIFLDECKIVKTLQAIYPATFFDVRRITKTFVNRKIALGLCMLKGNPDAIPETVWQLSRNHNLRAVKSIFGEFPEKINEIAKQLVSSKSIDFIGNILEDDLFLLHIEDMIDATDMLFFDYSRHSFKEMLLHHKKVLEADKKVLEAVKSDSPEVIDIYLKNGLISKLVVFAYATVHKNYFNVIEFLIREYRYEINIAEFQHILFNEYNQGSLNIPNVKKFFLILSRWNDVLFQSFQSYYNFPLLDFVLDNMELDVDSTIDYMKLLAVDFNYSFTKSEKERMDIYLRFF</sequence>
<feature type="chain" id="PRO_5020811555" description="F-box domain-containing protein" evidence="1">
    <location>
        <begin position="19"/>
        <end position="572"/>
    </location>
</feature>
<name>A0A4P9YQ95_ROZAC</name>
<dbReference type="PROSITE" id="PS50181">
    <property type="entry name" value="FBOX"/>
    <property type="match status" value="1"/>
</dbReference>
<dbReference type="Proteomes" id="UP000281549">
    <property type="component" value="Unassembled WGS sequence"/>
</dbReference>
<dbReference type="AlphaFoldDB" id="A0A4P9YQ95"/>
<evidence type="ECO:0000313" key="3">
    <source>
        <dbReference type="EMBL" id="RKP21947.1"/>
    </source>
</evidence>
<evidence type="ECO:0000256" key="1">
    <source>
        <dbReference type="SAM" id="SignalP"/>
    </source>
</evidence>
<organism evidence="3 4">
    <name type="scientific">Rozella allomycis (strain CSF55)</name>
    <dbReference type="NCBI Taxonomy" id="988480"/>
    <lineage>
        <taxon>Eukaryota</taxon>
        <taxon>Fungi</taxon>
        <taxon>Fungi incertae sedis</taxon>
        <taxon>Cryptomycota</taxon>
        <taxon>Cryptomycota incertae sedis</taxon>
        <taxon>Rozella</taxon>
    </lineage>
</organism>
<keyword evidence="1" id="KW-0732">Signal</keyword>
<dbReference type="EMBL" id="ML004918">
    <property type="protein sequence ID" value="RKP21947.1"/>
    <property type="molecule type" value="Genomic_DNA"/>
</dbReference>